<comment type="caution">
    <text evidence="2">The sequence shown here is derived from an EMBL/GenBank/DDBJ whole genome shotgun (WGS) entry which is preliminary data.</text>
</comment>
<dbReference type="Pfam" id="PF04230">
    <property type="entry name" value="PS_pyruv_trans"/>
    <property type="match status" value="1"/>
</dbReference>
<evidence type="ECO:0000313" key="2">
    <source>
        <dbReference type="EMBL" id="MBA1154524.1"/>
    </source>
</evidence>
<protein>
    <submittedName>
        <fullName evidence="2">Polysaccharide pyruvyl transferase family protein</fullName>
    </submittedName>
</protein>
<dbReference type="GO" id="GO:0016740">
    <property type="term" value="F:transferase activity"/>
    <property type="evidence" value="ECO:0007669"/>
    <property type="project" value="UniProtKB-KW"/>
</dbReference>
<feature type="domain" description="Polysaccharide pyruvyl transferase" evidence="1">
    <location>
        <begin position="71"/>
        <end position="325"/>
    </location>
</feature>
<organism evidence="2 3">
    <name type="scientific">Microvirga mediterraneensis</name>
    <dbReference type="NCBI Taxonomy" id="2754695"/>
    <lineage>
        <taxon>Bacteria</taxon>
        <taxon>Pseudomonadati</taxon>
        <taxon>Pseudomonadota</taxon>
        <taxon>Alphaproteobacteria</taxon>
        <taxon>Hyphomicrobiales</taxon>
        <taxon>Methylobacteriaceae</taxon>
        <taxon>Microvirga</taxon>
    </lineage>
</organism>
<dbReference type="RefSeq" id="WP_181050226.1">
    <property type="nucleotide sequence ID" value="NZ_JACDXJ010000001.1"/>
</dbReference>
<dbReference type="Proteomes" id="UP000572984">
    <property type="component" value="Unassembled WGS sequence"/>
</dbReference>
<reference evidence="2 3" key="1">
    <citation type="submission" date="2020-07" db="EMBL/GenBank/DDBJ databases">
        <title>Draft genome and description of Microvirga mediterraneensis Marseille-Q2068 sp. nov.</title>
        <authorList>
            <person name="Boxberger M."/>
        </authorList>
    </citation>
    <scope>NUCLEOTIDE SEQUENCE [LARGE SCALE GENOMIC DNA]</scope>
    <source>
        <strain evidence="2 3">Marseille-Q2068</strain>
    </source>
</reference>
<dbReference type="EMBL" id="JACDXJ010000001">
    <property type="protein sequence ID" value="MBA1154524.1"/>
    <property type="molecule type" value="Genomic_DNA"/>
</dbReference>
<evidence type="ECO:0000313" key="3">
    <source>
        <dbReference type="Proteomes" id="UP000572984"/>
    </source>
</evidence>
<sequence>MLDEMTMDKPLSQPASAPKASAKPLRVAILWKYPSLGLYSNAAFEDLYNGIGHNNGNLAFVYAIASHIANPVKFFSWSASAESLKENADVIVIPCANQLGRHTDYGTMADNLEKSGLPIVAIGLGAQADSYDQDIQLTDGTRRWAEVIARSNPSSAGSNIYTRGAFTTSQLDKLGINGSVAGGCPSYFTNPNPGLGQKIHKQWSDLALPRSISVAAGHQAWLKTRDIEHQLIGLMMDPMYPGQYVVQSMGEMIRVSREIFDGIDPHALKEIHNHTVPHYTFEEFKSWCRNYVRSFYDVPAWMDTLRRHDLTIGSRYHGVALALQAERMGLTVTIDSRTRELCENTGVPHVAATDLTAPLTRSSLKKMIRFDPDAYDRHRSAAAARYLDFLSANRLQPASFLGRIATGT</sequence>
<dbReference type="InterPro" id="IPR007345">
    <property type="entry name" value="Polysacch_pyruvyl_Trfase"/>
</dbReference>
<dbReference type="AlphaFoldDB" id="A0A838BGD0"/>
<gene>
    <name evidence="2" type="ORF">H0S73_00105</name>
</gene>
<keyword evidence="3" id="KW-1185">Reference proteome</keyword>
<accession>A0A838BGD0</accession>
<keyword evidence="2" id="KW-0808">Transferase</keyword>
<name>A0A838BGD0_9HYPH</name>
<proteinExistence type="predicted"/>
<evidence type="ECO:0000259" key="1">
    <source>
        <dbReference type="Pfam" id="PF04230"/>
    </source>
</evidence>